<gene>
    <name evidence="1" type="ORF">K3G42_020322</name>
</gene>
<reference evidence="1" key="1">
    <citation type="submission" date="2021-08" db="EMBL/GenBank/DDBJ databases">
        <title>The first chromosome-level gecko genome reveals the dynamic sex chromosomes of Neotropical dwarf geckos (Sphaerodactylidae: Sphaerodactylus).</title>
        <authorList>
            <person name="Pinto B.J."/>
            <person name="Keating S.E."/>
            <person name="Gamble T."/>
        </authorList>
    </citation>
    <scope>NUCLEOTIDE SEQUENCE</scope>
    <source>
        <strain evidence="1">TG3544</strain>
    </source>
</reference>
<sequence>MKVKNNQNMDTRRRSRAFLLDIVDRGAEFVETLKMIYPMAKGLHEKDFDWLFDYPQAEQFLEWFCNTVGEDNVLNPAEVEAYEKLLISEKAVLEDEALAQVLKTCHQSSLLKHVLQENEVLSLETMEQEMRMLRKQHAHQIKRHNKLQIRTASLKQELCHLAEKKEKASKELNKAHMELQLANFQTNDILTQTGKVAKELGQWYREPGHKPLQASQAKADLGHYLEAEEKFTKALFRFIPKFLPDPITDIEADKTMPGDKGHKSYQELLGKQTTAGLVQKVLQGNKDVPHDKDSENHEMTTGALKGQVTYQGKLISQGKLEHDLKALLEDIDHLKLENFSSESLAVQHSGRRVFTRAVPDQMENLNDSHLGNYLQELGRMEFAYMCNQRALVMVSADIKGSWACLQWANKTLKASKGKKIEEEQHELHLHIAACQGQLCILQSEVDRIQTEYLVPWLQGTAQLLRLPVLRGELDLEAIRLRHTESIQEEAIDQMMGQLTHLELLRLLLMVEKKNLNLMGTKMEDMVTILHESGVKLQERQSCFEDSHFSNKQCPRTLIHPNDLTTLRLWEMLDKHSQEKQLFHAYETLAGRGSRLCQEVRMLQAQLAIPLHHLSKLESDNELLYFMMYGDSNQLVLHAQKIVEPLEMLSTTQTKVYQILMEMLSNLKAKRKSLQSHLHQTERRLYVLFFSDPDQLKEMVEHLEEQALAFSQS</sequence>
<protein>
    <submittedName>
        <fullName evidence="1">Uncharacterized protein</fullName>
    </submittedName>
</protein>
<dbReference type="EMBL" id="CM037616">
    <property type="protein sequence ID" value="KAH7992184.1"/>
    <property type="molecule type" value="Genomic_DNA"/>
</dbReference>
<accession>A0ACB8EHN4</accession>
<comment type="caution">
    <text evidence="1">The sequence shown here is derived from an EMBL/GenBank/DDBJ whole genome shotgun (WGS) entry which is preliminary data.</text>
</comment>
<dbReference type="Proteomes" id="UP000827872">
    <property type="component" value="Linkage Group LG03"/>
</dbReference>
<evidence type="ECO:0000313" key="1">
    <source>
        <dbReference type="EMBL" id="KAH7992184.1"/>
    </source>
</evidence>
<proteinExistence type="predicted"/>
<keyword evidence="2" id="KW-1185">Reference proteome</keyword>
<name>A0ACB8EHN4_9SAUR</name>
<organism evidence="1 2">
    <name type="scientific">Sphaerodactylus townsendi</name>
    <dbReference type="NCBI Taxonomy" id="933632"/>
    <lineage>
        <taxon>Eukaryota</taxon>
        <taxon>Metazoa</taxon>
        <taxon>Chordata</taxon>
        <taxon>Craniata</taxon>
        <taxon>Vertebrata</taxon>
        <taxon>Euteleostomi</taxon>
        <taxon>Lepidosauria</taxon>
        <taxon>Squamata</taxon>
        <taxon>Bifurcata</taxon>
        <taxon>Gekkota</taxon>
        <taxon>Sphaerodactylidae</taxon>
        <taxon>Sphaerodactylus</taxon>
    </lineage>
</organism>
<evidence type="ECO:0000313" key="2">
    <source>
        <dbReference type="Proteomes" id="UP000827872"/>
    </source>
</evidence>